<dbReference type="InterPro" id="IPR057600">
    <property type="entry name" value="TORTIFOLIA1/SINE1-2_N"/>
</dbReference>
<dbReference type="SUPFAM" id="SSF53383">
    <property type="entry name" value="PLP-dependent transferases"/>
    <property type="match status" value="1"/>
</dbReference>
<dbReference type="EMBL" id="JAGYWB010000001">
    <property type="protein sequence ID" value="KAI0530477.1"/>
    <property type="molecule type" value="Genomic_DNA"/>
</dbReference>
<evidence type="ECO:0000256" key="1">
    <source>
        <dbReference type="SAM" id="MobiDB-lite"/>
    </source>
</evidence>
<comment type="caution">
    <text evidence="3">The sequence shown here is derived from an EMBL/GenBank/DDBJ whole genome shotgun (WGS) entry which is preliminary data.</text>
</comment>
<feature type="domain" description="TORTIFOLIA1/SINE1-2 N-terminal" evidence="2">
    <location>
        <begin position="381"/>
        <end position="451"/>
    </location>
</feature>
<protein>
    <recommendedName>
        <fullName evidence="2">TORTIFOLIA1/SINE1-2 N-terminal domain-containing protein</fullName>
    </recommendedName>
</protein>
<evidence type="ECO:0000259" key="2">
    <source>
        <dbReference type="Pfam" id="PF24714"/>
    </source>
</evidence>
<dbReference type="OrthoDB" id="420046at2759"/>
<dbReference type="PANTHER" id="PTHR43586">
    <property type="entry name" value="CYSTEINE DESULFURASE"/>
    <property type="match status" value="1"/>
</dbReference>
<organism evidence="3 4">
    <name type="scientific">Dendrobium nobile</name>
    <name type="common">Orchid</name>
    <dbReference type="NCBI Taxonomy" id="94219"/>
    <lineage>
        <taxon>Eukaryota</taxon>
        <taxon>Viridiplantae</taxon>
        <taxon>Streptophyta</taxon>
        <taxon>Embryophyta</taxon>
        <taxon>Tracheophyta</taxon>
        <taxon>Spermatophyta</taxon>
        <taxon>Magnoliopsida</taxon>
        <taxon>Liliopsida</taxon>
        <taxon>Asparagales</taxon>
        <taxon>Orchidaceae</taxon>
        <taxon>Epidendroideae</taxon>
        <taxon>Malaxideae</taxon>
        <taxon>Dendrobiinae</taxon>
        <taxon>Dendrobium</taxon>
    </lineage>
</organism>
<name>A0A8T3CBZ6_DENNO</name>
<dbReference type="Pfam" id="PF24714">
    <property type="entry name" value="TOR1L1_N"/>
    <property type="match status" value="1"/>
</dbReference>
<dbReference type="InterPro" id="IPR015424">
    <property type="entry name" value="PyrdxlP-dep_Trfase"/>
</dbReference>
<sequence>MQDPTLTAATPIPSDYSVPVQPTQPQESHVLAKESPHSVAMQELDNSLAEENFNSNTQPSDTFVPEAEASSDVYVISAQVCICSTQPLDLGEATSMAETSHKEDKASASNGRKKRCRAKSLENKEEVENQRMSHIAVERSQRKQMNEFRHILVSRAIAFETDLIVDMRSLSLSRSSSGDLASDLHKFNAAEERLDLRRSTWSSGKLGGSSTSSYRSTSSIHEIDLLPNDSTQDLRSADRVIVAGNGCECFHIFGVSASPRWSSVCAHEGSRGSASAMSSRWTESILEMDLIFHLQFSVNLPCLNFVDKADYLQCSPTARYNVNEWFDLKLVWPCIVNDMGTGKDKLELFLVVVNEEDPPNMQMVASDSIENQEDSMVGPSKLIAEFTIGTQGMPTVLQGIHECLEIIDWATHKFAADALVMLASYSGPLITNETSPIIEFLEACSFDNVKPQKSFLQVESSDNPLHHNGRCPFRTLATAPPPPAVKYWVIFVEPYEHHSKLLSWRQSLAQVIEVGLDRSGRISATELERLLGSPEFLDLPKLGSFSACSNVTGIQTDTRAIARLLHRSGAYAFGFEHFNTSIAINFFIQKIMRNFLIFSPTDEVLYPYRLKRVPPSTSGDGTVRFVGGYDVKDTIYCEDPAIVQKIRAAMAEEPEPDATDVNTREVRRELPSVVDPQGSSINATLDSFTQMMAAMTHMIKNI</sequence>
<dbReference type="AlphaFoldDB" id="A0A8T3CBZ6"/>
<dbReference type="Gene3D" id="3.40.640.10">
    <property type="entry name" value="Type I PLP-dependent aspartate aminotransferase-like (Major domain)"/>
    <property type="match status" value="1"/>
</dbReference>
<dbReference type="Proteomes" id="UP000829196">
    <property type="component" value="Unassembled WGS sequence"/>
</dbReference>
<dbReference type="PANTHER" id="PTHR43586:SF19">
    <property type="entry name" value="OS01G0729600 PROTEIN"/>
    <property type="match status" value="1"/>
</dbReference>
<gene>
    <name evidence="3" type="ORF">KFK09_000021</name>
</gene>
<proteinExistence type="predicted"/>
<reference evidence="3" key="1">
    <citation type="journal article" date="2022" name="Front. Genet.">
        <title>Chromosome-Scale Assembly of the Dendrobium nobile Genome Provides Insights Into the Molecular Mechanism of the Biosynthesis of the Medicinal Active Ingredient of Dendrobium.</title>
        <authorList>
            <person name="Xu Q."/>
            <person name="Niu S.-C."/>
            <person name="Li K.-L."/>
            <person name="Zheng P.-J."/>
            <person name="Zhang X.-J."/>
            <person name="Jia Y."/>
            <person name="Liu Y."/>
            <person name="Niu Y.-X."/>
            <person name="Yu L.-H."/>
            <person name="Chen D.-F."/>
            <person name="Zhang G.-Q."/>
        </authorList>
    </citation>
    <scope>NUCLEOTIDE SEQUENCE</scope>
    <source>
        <tissue evidence="3">Leaf</tissue>
    </source>
</reference>
<feature type="region of interest" description="Disordered" evidence="1">
    <location>
        <begin position="1"/>
        <end position="30"/>
    </location>
</feature>
<evidence type="ECO:0000313" key="4">
    <source>
        <dbReference type="Proteomes" id="UP000829196"/>
    </source>
</evidence>
<evidence type="ECO:0000313" key="3">
    <source>
        <dbReference type="EMBL" id="KAI0530477.1"/>
    </source>
</evidence>
<feature type="region of interest" description="Disordered" evidence="1">
    <location>
        <begin position="94"/>
        <end position="127"/>
    </location>
</feature>
<keyword evidence="4" id="KW-1185">Reference proteome</keyword>
<dbReference type="InterPro" id="IPR015421">
    <property type="entry name" value="PyrdxlP-dep_Trfase_major"/>
</dbReference>
<accession>A0A8T3CBZ6</accession>